<feature type="transmembrane region" description="Helical" evidence="1">
    <location>
        <begin position="176"/>
        <end position="195"/>
    </location>
</feature>
<dbReference type="GO" id="GO:0016020">
    <property type="term" value="C:membrane"/>
    <property type="evidence" value="ECO:0007669"/>
    <property type="project" value="TreeGrafter"/>
</dbReference>
<feature type="transmembrane region" description="Helical" evidence="1">
    <location>
        <begin position="207"/>
        <end position="225"/>
    </location>
</feature>
<dbReference type="AlphaFoldDB" id="A0A9Q9AQ94"/>
<dbReference type="EMBL" id="CP099422">
    <property type="protein sequence ID" value="USW53464.1"/>
    <property type="molecule type" value="Genomic_DNA"/>
</dbReference>
<reference evidence="2" key="1">
    <citation type="submission" date="2022-06" db="EMBL/GenBank/DDBJ databases">
        <title>Complete genome sequences of two strains of the flax pathogen Septoria linicola.</title>
        <authorList>
            <person name="Lapalu N."/>
            <person name="Simon A."/>
            <person name="Demenou B."/>
            <person name="Paumier D."/>
            <person name="Guillot M.-P."/>
            <person name="Gout L."/>
            <person name="Valade R."/>
        </authorList>
    </citation>
    <scope>NUCLEOTIDE SEQUENCE</scope>
    <source>
        <strain evidence="2">SE15195</strain>
    </source>
</reference>
<protein>
    <submittedName>
        <fullName evidence="2">Uncharacterized protein</fullName>
    </submittedName>
</protein>
<evidence type="ECO:0000313" key="2">
    <source>
        <dbReference type="EMBL" id="USW53464.1"/>
    </source>
</evidence>
<name>A0A9Q9AQ94_9PEZI</name>
<feature type="transmembrane region" description="Helical" evidence="1">
    <location>
        <begin position="88"/>
        <end position="111"/>
    </location>
</feature>
<dbReference type="PANTHER" id="PTHR12242">
    <property type="entry name" value="OS02G0130600 PROTEIN-RELATED"/>
    <property type="match status" value="1"/>
</dbReference>
<feature type="transmembrane region" description="Helical" evidence="1">
    <location>
        <begin position="245"/>
        <end position="268"/>
    </location>
</feature>
<feature type="transmembrane region" description="Helical" evidence="1">
    <location>
        <begin position="37"/>
        <end position="58"/>
    </location>
</feature>
<proteinExistence type="predicted"/>
<keyword evidence="3" id="KW-1185">Reference proteome</keyword>
<gene>
    <name evidence="2" type="ORF">Slin15195_G067830</name>
</gene>
<dbReference type="OrthoDB" id="419711at2759"/>
<dbReference type="Proteomes" id="UP001056384">
    <property type="component" value="Chromosome 5"/>
</dbReference>
<feature type="transmembrane region" description="Helical" evidence="1">
    <location>
        <begin position="142"/>
        <end position="164"/>
    </location>
</feature>
<dbReference type="PANTHER" id="PTHR12242:SF1">
    <property type="entry name" value="MYND-TYPE DOMAIN-CONTAINING PROTEIN"/>
    <property type="match status" value="1"/>
</dbReference>
<evidence type="ECO:0000313" key="3">
    <source>
        <dbReference type="Proteomes" id="UP001056384"/>
    </source>
</evidence>
<keyword evidence="1" id="KW-0472">Membrane</keyword>
<accession>A0A9Q9AQ94</accession>
<keyword evidence="1" id="KW-0812">Transmembrane</keyword>
<evidence type="ECO:0000256" key="1">
    <source>
        <dbReference type="SAM" id="Phobius"/>
    </source>
</evidence>
<sequence>MYNPLSLSALGLPSRGEKFDTGATFVRSHIVSPYKLACLRALIALYCWMTIIVAYSWLSYEYAPNTLRDVNIPTYTLILGKWFIAKSFSFFTFITYWSLAFYFTISLWHTFIYARNQAYLRTTTTSHLHDTFPRWLQLAHSLWYSTITTYPFLVSIVYWCTMYGGPWPSDSPFTQWINISVHGLNSLFAILEIVFSAVRPPPFISHLLVVLTGLSLYLGVAYITKAHQGIYVYEWMNPTWGAEGVAGHVFGYAAAMVGIYSLGWGATWTREWLVARKRTSSGQVVADAGDVWQASELSSVSSSRKHSFGGKSASSKQIMVSVHEV</sequence>
<keyword evidence="1" id="KW-1133">Transmembrane helix</keyword>
<organism evidence="2 3">
    <name type="scientific">Septoria linicola</name>
    <dbReference type="NCBI Taxonomy" id="215465"/>
    <lineage>
        <taxon>Eukaryota</taxon>
        <taxon>Fungi</taxon>
        <taxon>Dikarya</taxon>
        <taxon>Ascomycota</taxon>
        <taxon>Pezizomycotina</taxon>
        <taxon>Dothideomycetes</taxon>
        <taxon>Dothideomycetidae</taxon>
        <taxon>Mycosphaerellales</taxon>
        <taxon>Mycosphaerellaceae</taxon>
        <taxon>Septoria</taxon>
    </lineage>
</organism>